<evidence type="ECO:0000259" key="9">
    <source>
        <dbReference type="Pfam" id="PF25990"/>
    </source>
</evidence>
<name>A0ABS7ULJ9_9BACI</name>
<dbReference type="InterPro" id="IPR058638">
    <property type="entry name" value="HH_YknX-like"/>
</dbReference>
<keyword evidence="5" id="KW-0472">Membrane</keyword>
<dbReference type="InterPro" id="IPR058636">
    <property type="entry name" value="Beta-barrel_YknX"/>
</dbReference>
<evidence type="ECO:0000256" key="3">
    <source>
        <dbReference type="ARBA" id="ARBA00023054"/>
    </source>
</evidence>
<evidence type="ECO:0000256" key="4">
    <source>
        <dbReference type="SAM" id="Coils"/>
    </source>
</evidence>
<dbReference type="Pfam" id="PF25989">
    <property type="entry name" value="YknX_C"/>
    <property type="match status" value="1"/>
</dbReference>
<dbReference type="InterPro" id="IPR006143">
    <property type="entry name" value="RND_pump_MFP"/>
</dbReference>
<keyword evidence="11" id="KW-1185">Reference proteome</keyword>
<evidence type="ECO:0000256" key="5">
    <source>
        <dbReference type="SAM" id="Phobius"/>
    </source>
</evidence>
<dbReference type="SUPFAM" id="SSF111369">
    <property type="entry name" value="HlyD-like secretion proteins"/>
    <property type="match status" value="1"/>
</dbReference>
<feature type="domain" description="YknX-like barrel-sandwich hybrid" evidence="7">
    <location>
        <begin position="62"/>
        <end position="209"/>
    </location>
</feature>
<protein>
    <submittedName>
        <fullName evidence="10">Efflux RND transporter periplasmic adaptor subunit</fullName>
    </submittedName>
</protein>
<dbReference type="InterPro" id="IPR058639">
    <property type="entry name" value="BSH_YknX-like"/>
</dbReference>
<dbReference type="Gene3D" id="2.40.50.100">
    <property type="match status" value="1"/>
</dbReference>
<keyword evidence="5" id="KW-1133">Transmembrane helix</keyword>
<dbReference type="Pfam" id="PF25982">
    <property type="entry name" value="HH_YknX"/>
    <property type="match status" value="1"/>
</dbReference>
<evidence type="ECO:0000259" key="8">
    <source>
        <dbReference type="Pfam" id="PF25989"/>
    </source>
</evidence>
<comment type="similarity">
    <text evidence="2">Belongs to the membrane fusion protein (MFP) (TC 8.A.1) family.</text>
</comment>
<dbReference type="InterPro" id="IPR050465">
    <property type="entry name" value="UPF0194_transport"/>
</dbReference>
<proteinExistence type="inferred from homology"/>
<dbReference type="PRINTS" id="PR01490">
    <property type="entry name" value="RTXTOXIND"/>
</dbReference>
<dbReference type="EMBL" id="JAIQUM010000001">
    <property type="protein sequence ID" value="MBZ5748795.1"/>
    <property type="molecule type" value="Genomic_DNA"/>
</dbReference>
<dbReference type="Pfam" id="PF25990">
    <property type="entry name" value="Beta-barrel_YknX"/>
    <property type="match status" value="1"/>
</dbReference>
<dbReference type="PANTHER" id="PTHR32347:SF14">
    <property type="entry name" value="EFFLUX SYSTEM COMPONENT YKNX-RELATED"/>
    <property type="match status" value="1"/>
</dbReference>
<dbReference type="Proteomes" id="UP001165287">
    <property type="component" value="Unassembled WGS sequence"/>
</dbReference>
<organism evidence="10 11">
    <name type="scientific">Metabacillus rhizolycopersici</name>
    <dbReference type="NCBI Taxonomy" id="2875709"/>
    <lineage>
        <taxon>Bacteria</taxon>
        <taxon>Bacillati</taxon>
        <taxon>Bacillota</taxon>
        <taxon>Bacilli</taxon>
        <taxon>Bacillales</taxon>
        <taxon>Bacillaceae</taxon>
        <taxon>Metabacillus</taxon>
    </lineage>
</organism>
<dbReference type="Gene3D" id="2.40.30.170">
    <property type="match status" value="1"/>
</dbReference>
<comment type="subcellular location">
    <subcellularLocation>
        <location evidence="1">Cell envelope</location>
    </subcellularLocation>
</comment>
<evidence type="ECO:0000313" key="11">
    <source>
        <dbReference type="Proteomes" id="UP001165287"/>
    </source>
</evidence>
<dbReference type="PANTHER" id="PTHR32347">
    <property type="entry name" value="EFFLUX SYSTEM COMPONENT YKNX-RELATED"/>
    <property type="match status" value="1"/>
</dbReference>
<dbReference type="InterPro" id="IPR058637">
    <property type="entry name" value="YknX-like_C"/>
</dbReference>
<evidence type="ECO:0000256" key="2">
    <source>
        <dbReference type="ARBA" id="ARBA00009477"/>
    </source>
</evidence>
<feature type="coiled-coil region" evidence="4">
    <location>
        <begin position="88"/>
        <end position="141"/>
    </location>
</feature>
<keyword evidence="5" id="KW-0812">Transmembrane</keyword>
<dbReference type="RefSeq" id="WP_224135942.1">
    <property type="nucleotide sequence ID" value="NZ_JAIQUM010000001.1"/>
</dbReference>
<evidence type="ECO:0000259" key="7">
    <source>
        <dbReference type="Pfam" id="PF25984"/>
    </source>
</evidence>
<feature type="domain" description="YknX-like alpha-helical hairpin" evidence="6">
    <location>
        <begin position="94"/>
        <end position="177"/>
    </location>
</feature>
<dbReference type="NCBIfam" id="TIGR01730">
    <property type="entry name" value="RND_mfp"/>
    <property type="match status" value="1"/>
</dbReference>
<gene>
    <name evidence="10" type="ORF">K9V48_00650</name>
</gene>
<accession>A0ABS7ULJ9</accession>
<comment type="caution">
    <text evidence="10">The sequence shown here is derived from an EMBL/GenBank/DDBJ whole genome shotgun (WGS) entry which is preliminary data.</text>
</comment>
<feature type="domain" description="YknX-like C-terminal permuted SH3-like" evidence="8">
    <location>
        <begin position="304"/>
        <end position="371"/>
    </location>
</feature>
<dbReference type="Pfam" id="PF25984">
    <property type="entry name" value="BSH_YknX"/>
    <property type="match status" value="1"/>
</dbReference>
<evidence type="ECO:0000313" key="10">
    <source>
        <dbReference type="EMBL" id="MBZ5748795.1"/>
    </source>
</evidence>
<keyword evidence="3 4" id="KW-0175">Coiled coil</keyword>
<evidence type="ECO:0000256" key="1">
    <source>
        <dbReference type="ARBA" id="ARBA00004196"/>
    </source>
</evidence>
<dbReference type="Gene3D" id="2.40.420.20">
    <property type="match status" value="1"/>
</dbReference>
<feature type="transmembrane region" description="Helical" evidence="5">
    <location>
        <begin position="6"/>
        <end position="24"/>
    </location>
</feature>
<evidence type="ECO:0000259" key="6">
    <source>
        <dbReference type="Pfam" id="PF25982"/>
    </source>
</evidence>
<reference evidence="10" key="1">
    <citation type="submission" date="2024-05" db="EMBL/GenBank/DDBJ databases">
        <title>Metabacillus sp. nov., isolated from the rhizosphere soil of tomato plants.</title>
        <authorList>
            <person name="Ma R."/>
        </authorList>
    </citation>
    <scope>NUCLEOTIDE SEQUENCE</scope>
    <source>
        <strain evidence="10">DBTR6</strain>
    </source>
</reference>
<sequence>MKKKIWISIGVVVLILVLVGVNVFRTMGKENLTVETAKVEEREITGNVMVPGTLSLSQEDFLYLEPENGEISEVLVKEGDQVEKGTPLLQYENEQLQLEKEQNALSLESAYLRINQIKDQIDALDDKEKDLEDQVGEKEAEETVEAERNQLNTDLKVADLEARQVQLQKETIDEKIGQLEVKSKIVGTVLSVDEDALAGRAQTPILHIGKADEFVVKATISEYDSLKIKEEQPVTLKSDVILDKEWKGTVSKVSLLPVQTENLMGNEDTAVQYPIEVTLDNQDIEAKPGFKLIMDIETEKRKVQAIPVEAVKQDGEDYFVFIVEEGKAIRKDVKLGATSDEFMELTSGLENGQEVIINPPDSLQNGMEVSVK</sequence>
<feature type="domain" description="YknX-like beta-barrel" evidence="9">
    <location>
        <begin position="214"/>
        <end position="296"/>
    </location>
</feature>